<feature type="transmembrane region" description="Helical" evidence="6">
    <location>
        <begin position="362"/>
        <end position="380"/>
    </location>
</feature>
<feature type="transmembrane region" description="Helical" evidence="6">
    <location>
        <begin position="183"/>
        <end position="203"/>
    </location>
</feature>
<feature type="region of interest" description="Disordered" evidence="5">
    <location>
        <begin position="131"/>
        <end position="166"/>
    </location>
</feature>
<keyword evidence="4 6" id="KW-0472">Membrane</keyword>
<keyword evidence="3 6" id="KW-1133">Transmembrane helix</keyword>
<feature type="chain" id="PRO_5039905619" evidence="7">
    <location>
        <begin position="31"/>
        <end position="626"/>
    </location>
</feature>
<feature type="domain" description="EXS" evidence="8">
    <location>
        <begin position="321"/>
        <end position="546"/>
    </location>
</feature>
<evidence type="ECO:0000256" key="2">
    <source>
        <dbReference type="ARBA" id="ARBA00022692"/>
    </source>
</evidence>
<dbReference type="InterPro" id="IPR004342">
    <property type="entry name" value="EXS_C"/>
</dbReference>
<dbReference type="PANTHER" id="PTHR10783">
    <property type="entry name" value="XENOTROPIC AND POLYTROPIC RETROVIRUS RECEPTOR 1-RELATED"/>
    <property type="match status" value="1"/>
</dbReference>
<feature type="transmembrane region" description="Helical" evidence="6">
    <location>
        <begin position="70"/>
        <end position="91"/>
    </location>
</feature>
<gene>
    <name evidence="9" type="ORF">IV203_035392</name>
</gene>
<protein>
    <submittedName>
        <fullName evidence="9">EXS family protein</fullName>
    </submittedName>
</protein>
<dbReference type="PANTHER" id="PTHR10783:SF46">
    <property type="entry name" value="PROTEIN ERD1 HOMOLOG 2"/>
    <property type="match status" value="1"/>
</dbReference>
<keyword evidence="2 6" id="KW-0812">Transmembrane</keyword>
<comment type="subcellular location">
    <subcellularLocation>
        <location evidence="1">Membrane</location>
        <topology evidence="1">Multi-pass membrane protein</topology>
    </subcellularLocation>
</comment>
<dbReference type="Proteomes" id="UP000693970">
    <property type="component" value="Unassembled WGS sequence"/>
</dbReference>
<keyword evidence="10" id="KW-1185">Reference proteome</keyword>
<feature type="transmembrane region" description="Helical" evidence="6">
    <location>
        <begin position="323"/>
        <end position="342"/>
    </location>
</feature>
<sequence>MDITPPPQYLRRKAFLVPLLLVAFWLLSDNDTSLTAASEGDDNDSYYRSNPRHHLAIWTALHRHPPCLRIYRALLEFNLMLWGLALSLYVWQNTVGNQMIGHLLFQPVDHDYWKDQTVYFTEASKGKYRQLDQLDNDTKGEEDDETEKMLDNHDTDTDNTNAESVDDPSTNFECIIPPSPLKIASVALDSLLMILISLFFFTLSSAEGGRYVDGMAKVHLFRFIAFVAAPIFPLLLFLGACLAAVVPWKRQRQSQWLILSFTVGAPMYHVTFRDGFIGDILTSSVRPMQDVAFTIFYLFSGLQGWWKQSYDLDAADLPLESNWLLHTFILPMCMISPLWWRFCQNLRQTYEYKQRWPYLGNALKYFVAAEVAVFGVYMQSPKESKVWLTAFVAATCYQIWWDVFMDWELLVISRWKSISIDLRGDGMFCVSFSLPLAAELRRTRIYSDVWMYWGIFGLNILLRFCWTLSFLPPHYLNRAGVLSENFDGDLSAILNPTIASAEIVRRTLWGWLRVEWEAIKVARQEPRLKGAWRDKDINRSMVPLHDESLDISQLHTNATMDLQAMGVEDLSHNEKPFPRSLSYVRGWWIPRNMYDMTELQILGELCIYATIFTGLGLVAAAHRETL</sequence>
<dbReference type="PROSITE" id="PS51380">
    <property type="entry name" value="EXS"/>
    <property type="match status" value="1"/>
</dbReference>
<evidence type="ECO:0000256" key="7">
    <source>
        <dbReference type="SAM" id="SignalP"/>
    </source>
</evidence>
<evidence type="ECO:0000313" key="10">
    <source>
        <dbReference type="Proteomes" id="UP000693970"/>
    </source>
</evidence>
<name>A0A9K3LE36_9STRA</name>
<evidence type="ECO:0000256" key="6">
    <source>
        <dbReference type="SAM" id="Phobius"/>
    </source>
</evidence>
<evidence type="ECO:0000313" key="9">
    <source>
        <dbReference type="EMBL" id="KAG7360293.1"/>
    </source>
</evidence>
<evidence type="ECO:0000256" key="3">
    <source>
        <dbReference type="ARBA" id="ARBA00022989"/>
    </source>
</evidence>
<dbReference type="GO" id="GO:0005737">
    <property type="term" value="C:cytoplasm"/>
    <property type="evidence" value="ECO:0007669"/>
    <property type="project" value="TreeGrafter"/>
</dbReference>
<feature type="transmembrane region" description="Helical" evidence="6">
    <location>
        <begin position="291"/>
        <end position="308"/>
    </location>
</feature>
<feature type="transmembrane region" description="Helical" evidence="6">
    <location>
        <begin position="223"/>
        <end position="246"/>
    </location>
</feature>
<feature type="compositionally biased region" description="Basic and acidic residues" evidence="5">
    <location>
        <begin position="147"/>
        <end position="156"/>
    </location>
</feature>
<evidence type="ECO:0000256" key="4">
    <source>
        <dbReference type="ARBA" id="ARBA00023136"/>
    </source>
</evidence>
<dbReference type="AlphaFoldDB" id="A0A9K3LE36"/>
<comment type="caution">
    <text evidence="9">The sequence shown here is derived from an EMBL/GenBank/DDBJ whole genome shotgun (WGS) entry which is preliminary data.</text>
</comment>
<feature type="transmembrane region" description="Helical" evidence="6">
    <location>
        <begin position="450"/>
        <end position="471"/>
    </location>
</feature>
<organism evidence="9 10">
    <name type="scientific">Nitzschia inconspicua</name>
    <dbReference type="NCBI Taxonomy" id="303405"/>
    <lineage>
        <taxon>Eukaryota</taxon>
        <taxon>Sar</taxon>
        <taxon>Stramenopiles</taxon>
        <taxon>Ochrophyta</taxon>
        <taxon>Bacillariophyta</taxon>
        <taxon>Bacillariophyceae</taxon>
        <taxon>Bacillariophycidae</taxon>
        <taxon>Bacillariales</taxon>
        <taxon>Bacillariaceae</taxon>
        <taxon>Nitzschia</taxon>
    </lineage>
</organism>
<keyword evidence="7" id="KW-0732">Signal</keyword>
<feature type="transmembrane region" description="Helical" evidence="6">
    <location>
        <begin position="601"/>
        <end position="621"/>
    </location>
</feature>
<evidence type="ECO:0000256" key="5">
    <source>
        <dbReference type="SAM" id="MobiDB-lite"/>
    </source>
</evidence>
<dbReference type="EMBL" id="JAGRRH010000013">
    <property type="protein sequence ID" value="KAG7360293.1"/>
    <property type="molecule type" value="Genomic_DNA"/>
</dbReference>
<dbReference type="GO" id="GO:0016020">
    <property type="term" value="C:membrane"/>
    <property type="evidence" value="ECO:0007669"/>
    <property type="project" value="UniProtKB-SubCell"/>
</dbReference>
<dbReference type="OrthoDB" id="9970435at2759"/>
<evidence type="ECO:0000256" key="1">
    <source>
        <dbReference type="ARBA" id="ARBA00004141"/>
    </source>
</evidence>
<reference evidence="9" key="2">
    <citation type="submission" date="2021-04" db="EMBL/GenBank/DDBJ databases">
        <authorList>
            <person name="Podell S."/>
        </authorList>
    </citation>
    <scope>NUCLEOTIDE SEQUENCE</scope>
    <source>
        <strain evidence="9">Hildebrandi</strain>
    </source>
</reference>
<feature type="signal peptide" evidence="7">
    <location>
        <begin position="1"/>
        <end position="30"/>
    </location>
</feature>
<accession>A0A9K3LE36</accession>
<dbReference type="Pfam" id="PF03124">
    <property type="entry name" value="EXS"/>
    <property type="match status" value="1"/>
</dbReference>
<evidence type="ECO:0000259" key="8">
    <source>
        <dbReference type="PROSITE" id="PS51380"/>
    </source>
</evidence>
<proteinExistence type="predicted"/>
<reference evidence="9" key="1">
    <citation type="journal article" date="2021" name="Sci. Rep.">
        <title>Diploid genomic architecture of Nitzschia inconspicua, an elite biomass production diatom.</title>
        <authorList>
            <person name="Oliver A."/>
            <person name="Podell S."/>
            <person name="Pinowska A."/>
            <person name="Traller J.C."/>
            <person name="Smith S.R."/>
            <person name="McClure R."/>
            <person name="Beliaev A."/>
            <person name="Bohutskyi P."/>
            <person name="Hill E.A."/>
            <person name="Rabines A."/>
            <person name="Zheng H."/>
            <person name="Allen L.Z."/>
            <person name="Kuo A."/>
            <person name="Grigoriev I.V."/>
            <person name="Allen A.E."/>
            <person name="Hazlebeck D."/>
            <person name="Allen E.E."/>
        </authorList>
    </citation>
    <scope>NUCLEOTIDE SEQUENCE</scope>
    <source>
        <strain evidence="9">Hildebrandi</strain>
    </source>
</reference>